<sequence>MDLWFFRHRSLLHRHTHSSRNNKQSKSKNFEELLYDNGRPHVHSLLHNALPEIVCDFRKSHFTSFVPPNSLRKKNNHSLSLSLSLSLSHTHTHTFFSLCYRRRPVKRSRMLR</sequence>
<gene>
    <name evidence="1" type="ORF">QVD17_30185</name>
</gene>
<evidence type="ECO:0000313" key="1">
    <source>
        <dbReference type="EMBL" id="KAK1414441.1"/>
    </source>
</evidence>
<name>A0AAD8K3Q2_TARER</name>
<protein>
    <submittedName>
        <fullName evidence="1">Uncharacterized protein</fullName>
    </submittedName>
</protein>
<organism evidence="1 2">
    <name type="scientific">Tagetes erecta</name>
    <name type="common">African marigold</name>
    <dbReference type="NCBI Taxonomy" id="13708"/>
    <lineage>
        <taxon>Eukaryota</taxon>
        <taxon>Viridiplantae</taxon>
        <taxon>Streptophyta</taxon>
        <taxon>Embryophyta</taxon>
        <taxon>Tracheophyta</taxon>
        <taxon>Spermatophyta</taxon>
        <taxon>Magnoliopsida</taxon>
        <taxon>eudicotyledons</taxon>
        <taxon>Gunneridae</taxon>
        <taxon>Pentapetalae</taxon>
        <taxon>asterids</taxon>
        <taxon>campanulids</taxon>
        <taxon>Asterales</taxon>
        <taxon>Asteraceae</taxon>
        <taxon>Asteroideae</taxon>
        <taxon>Heliantheae alliance</taxon>
        <taxon>Tageteae</taxon>
        <taxon>Tagetes</taxon>
    </lineage>
</organism>
<dbReference type="AlphaFoldDB" id="A0AAD8K3Q2"/>
<comment type="caution">
    <text evidence="1">The sequence shown here is derived from an EMBL/GenBank/DDBJ whole genome shotgun (WGS) entry which is preliminary data.</text>
</comment>
<accession>A0AAD8K3Q2</accession>
<reference evidence="1" key="1">
    <citation type="journal article" date="2023" name="bioRxiv">
        <title>Improved chromosome-level genome assembly for marigold (Tagetes erecta).</title>
        <authorList>
            <person name="Jiang F."/>
            <person name="Yuan L."/>
            <person name="Wang S."/>
            <person name="Wang H."/>
            <person name="Xu D."/>
            <person name="Wang A."/>
            <person name="Fan W."/>
        </authorList>
    </citation>
    <scope>NUCLEOTIDE SEQUENCE</scope>
    <source>
        <strain evidence="1">WSJ</strain>
        <tissue evidence="1">Leaf</tissue>
    </source>
</reference>
<dbReference type="Proteomes" id="UP001229421">
    <property type="component" value="Unassembled WGS sequence"/>
</dbReference>
<evidence type="ECO:0000313" key="2">
    <source>
        <dbReference type="Proteomes" id="UP001229421"/>
    </source>
</evidence>
<keyword evidence="2" id="KW-1185">Reference proteome</keyword>
<dbReference type="EMBL" id="JAUHHV010000008">
    <property type="protein sequence ID" value="KAK1414441.1"/>
    <property type="molecule type" value="Genomic_DNA"/>
</dbReference>
<proteinExistence type="predicted"/>